<evidence type="ECO:0000313" key="1">
    <source>
        <dbReference type="EnsemblPlants" id="TuG1812G0300001257.01.T01.cds301795"/>
    </source>
</evidence>
<name>A0A8R7TS13_TRIUA</name>
<evidence type="ECO:0000313" key="2">
    <source>
        <dbReference type="Proteomes" id="UP000015106"/>
    </source>
</evidence>
<sequence>MPTGHSESPRTGGARARARWLTAANSHGRPRRGGLPDPRRLPCVARLLLPALAVASLWSARCGSSHGAALTGLPRRRATAAAPSQRGGGAQRHCCEAGYLKRPL</sequence>
<organism evidence="1 2">
    <name type="scientific">Triticum urartu</name>
    <name type="common">Red wild einkorn</name>
    <name type="synonym">Crithodium urartu</name>
    <dbReference type="NCBI Taxonomy" id="4572"/>
    <lineage>
        <taxon>Eukaryota</taxon>
        <taxon>Viridiplantae</taxon>
        <taxon>Streptophyta</taxon>
        <taxon>Embryophyta</taxon>
        <taxon>Tracheophyta</taxon>
        <taxon>Spermatophyta</taxon>
        <taxon>Magnoliopsida</taxon>
        <taxon>Liliopsida</taxon>
        <taxon>Poales</taxon>
        <taxon>Poaceae</taxon>
        <taxon>BOP clade</taxon>
        <taxon>Pooideae</taxon>
        <taxon>Triticodae</taxon>
        <taxon>Triticeae</taxon>
        <taxon>Triticinae</taxon>
        <taxon>Triticum</taxon>
    </lineage>
</organism>
<keyword evidence="2" id="KW-1185">Reference proteome</keyword>
<dbReference type="EnsemblPlants" id="TuG1812G0300001257.01.T01">
    <property type="protein sequence ID" value="TuG1812G0300001257.01.T01.cds301795"/>
    <property type="gene ID" value="TuG1812G0300001257.01"/>
</dbReference>
<protein>
    <submittedName>
        <fullName evidence="1">Uncharacterized protein</fullName>
    </submittedName>
</protein>
<reference evidence="2" key="1">
    <citation type="journal article" date="2013" name="Nature">
        <title>Draft genome of the wheat A-genome progenitor Triticum urartu.</title>
        <authorList>
            <person name="Ling H.Q."/>
            <person name="Zhao S."/>
            <person name="Liu D."/>
            <person name="Wang J."/>
            <person name="Sun H."/>
            <person name="Zhang C."/>
            <person name="Fan H."/>
            <person name="Li D."/>
            <person name="Dong L."/>
            <person name="Tao Y."/>
            <person name="Gao C."/>
            <person name="Wu H."/>
            <person name="Li Y."/>
            <person name="Cui Y."/>
            <person name="Guo X."/>
            <person name="Zheng S."/>
            <person name="Wang B."/>
            <person name="Yu K."/>
            <person name="Liang Q."/>
            <person name="Yang W."/>
            <person name="Lou X."/>
            <person name="Chen J."/>
            <person name="Feng M."/>
            <person name="Jian J."/>
            <person name="Zhang X."/>
            <person name="Luo G."/>
            <person name="Jiang Y."/>
            <person name="Liu J."/>
            <person name="Wang Z."/>
            <person name="Sha Y."/>
            <person name="Zhang B."/>
            <person name="Wu H."/>
            <person name="Tang D."/>
            <person name="Shen Q."/>
            <person name="Xue P."/>
            <person name="Zou S."/>
            <person name="Wang X."/>
            <person name="Liu X."/>
            <person name="Wang F."/>
            <person name="Yang Y."/>
            <person name="An X."/>
            <person name="Dong Z."/>
            <person name="Zhang K."/>
            <person name="Zhang X."/>
            <person name="Luo M.C."/>
            <person name="Dvorak J."/>
            <person name="Tong Y."/>
            <person name="Wang J."/>
            <person name="Yang H."/>
            <person name="Li Z."/>
            <person name="Wang D."/>
            <person name="Zhang A."/>
            <person name="Wang J."/>
        </authorList>
    </citation>
    <scope>NUCLEOTIDE SEQUENCE</scope>
    <source>
        <strain evidence="2">cv. G1812</strain>
    </source>
</reference>
<dbReference type="Gramene" id="TuG1812G0300001257.01.T01">
    <property type="protein sequence ID" value="TuG1812G0300001257.01.T01.cds301795"/>
    <property type="gene ID" value="TuG1812G0300001257.01"/>
</dbReference>
<dbReference type="AlphaFoldDB" id="A0A8R7TS13"/>
<reference evidence="1" key="2">
    <citation type="submission" date="2018-03" db="EMBL/GenBank/DDBJ databases">
        <title>The Triticum urartu genome reveals the dynamic nature of wheat genome evolution.</title>
        <authorList>
            <person name="Ling H."/>
            <person name="Ma B."/>
            <person name="Shi X."/>
            <person name="Liu H."/>
            <person name="Dong L."/>
            <person name="Sun H."/>
            <person name="Cao Y."/>
            <person name="Gao Q."/>
            <person name="Zheng S."/>
            <person name="Li Y."/>
            <person name="Yu Y."/>
            <person name="Du H."/>
            <person name="Qi M."/>
            <person name="Li Y."/>
            <person name="Yu H."/>
            <person name="Cui Y."/>
            <person name="Wang N."/>
            <person name="Chen C."/>
            <person name="Wu H."/>
            <person name="Zhao Y."/>
            <person name="Zhang J."/>
            <person name="Li Y."/>
            <person name="Zhou W."/>
            <person name="Zhang B."/>
            <person name="Hu W."/>
            <person name="Eijk M."/>
            <person name="Tang J."/>
            <person name="Witsenboer H."/>
            <person name="Zhao S."/>
            <person name="Li Z."/>
            <person name="Zhang A."/>
            <person name="Wang D."/>
            <person name="Liang C."/>
        </authorList>
    </citation>
    <scope>NUCLEOTIDE SEQUENCE [LARGE SCALE GENOMIC DNA]</scope>
    <source>
        <strain evidence="1">cv. G1812</strain>
    </source>
</reference>
<dbReference type="Proteomes" id="UP000015106">
    <property type="component" value="Chromosome 3"/>
</dbReference>
<proteinExistence type="predicted"/>
<reference evidence="1" key="3">
    <citation type="submission" date="2022-06" db="UniProtKB">
        <authorList>
            <consortium name="EnsemblPlants"/>
        </authorList>
    </citation>
    <scope>IDENTIFICATION</scope>
</reference>
<accession>A0A8R7TS13</accession>